<keyword evidence="6" id="KW-0732">Signal</keyword>
<evidence type="ECO:0000313" key="7">
    <source>
        <dbReference type="EMBL" id="CAH9100658.1"/>
    </source>
</evidence>
<keyword evidence="8" id="KW-1185">Reference proteome</keyword>
<dbReference type="Proteomes" id="UP001152484">
    <property type="component" value="Unassembled WGS sequence"/>
</dbReference>
<comment type="subcellular location">
    <subcellularLocation>
        <location evidence="2 6">Secreted</location>
        <location evidence="2 6">Cell wall</location>
    </subcellularLocation>
</comment>
<feature type="chain" id="PRO_5040528070" description="Pectin acetylesterase" evidence="6">
    <location>
        <begin position="24"/>
        <end position="144"/>
    </location>
</feature>
<proteinExistence type="inferred from homology"/>
<dbReference type="GO" id="GO:0009505">
    <property type="term" value="C:plant-type cell wall"/>
    <property type="evidence" value="ECO:0007669"/>
    <property type="project" value="TreeGrafter"/>
</dbReference>
<comment type="similarity">
    <text evidence="3 6">Belongs to the pectinacetylesterase family.</text>
</comment>
<dbReference type="EMBL" id="CAMAPE010000038">
    <property type="protein sequence ID" value="CAH9100658.1"/>
    <property type="molecule type" value="Genomic_DNA"/>
</dbReference>
<evidence type="ECO:0000313" key="8">
    <source>
        <dbReference type="Proteomes" id="UP001152484"/>
    </source>
</evidence>
<keyword evidence="5 6" id="KW-0961">Cell wall biogenesis/degradation</keyword>
<organism evidence="7 8">
    <name type="scientific">Cuscuta europaea</name>
    <name type="common">European dodder</name>
    <dbReference type="NCBI Taxonomy" id="41803"/>
    <lineage>
        <taxon>Eukaryota</taxon>
        <taxon>Viridiplantae</taxon>
        <taxon>Streptophyta</taxon>
        <taxon>Embryophyta</taxon>
        <taxon>Tracheophyta</taxon>
        <taxon>Spermatophyta</taxon>
        <taxon>Magnoliopsida</taxon>
        <taxon>eudicotyledons</taxon>
        <taxon>Gunneridae</taxon>
        <taxon>Pentapetalae</taxon>
        <taxon>asterids</taxon>
        <taxon>lamiids</taxon>
        <taxon>Solanales</taxon>
        <taxon>Convolvulaceae</taxon>
        <taxon>Cuscuteae</taxon>
        <taxon>Cuscuta</taxon>
        <taxon>Cuscuta subgen. Cuscuta</taxon>
    </lineage>
</organism>
<dbReference type="GO" id="GO:0052793">
    <property type="term" value="F:pectin acetylesterase activity"/>
    <property type="evidence" value="ECO:0007669"/>
    <property type="project" value="TreeGrafter"/>
</dbReference>
<keyword evidence="6" id="KW-0378">Hydrolase</keyword>
<evidence type="ECO:0000256" key="6">
    <source>
        <dbReference type="RuleBase" id="RU363114"/>
    </source>
</evidence>
<gene>
    <name evidence="7" type="ORF">CEURO_LOCUS15030</name>
</gene>
<accession>A0A9P0ZHQ5</accession>
<reference evidence="7" key="1">
    <citation type="submission" date="2022-07" db="EMBL/GenBank/DDBJ databases">
        <authorList>
            <person name="Macas J."/>
            <person name="Novak P."/>
            <person name="Neumann P."/>
        </authorList>
    </citation>
    <scope>NUCLEOTIDE SEQUENCE</scope>
</reference>
<dbReference type="AlphaFoldDB" id="A0A9P0ZHQ5"/>
<keyword evidence="6" id="KW-0964">Secreted</keyword>
<comment type="function">
    <text evidence="1 6">Hydrolyzes acetyl esters in homogalacturonan regions of pectin. In type I primary cell wall, galacturonic acid residues of pectin can be acetylated at the O-2 and O-3 positions. Decreasing the degree of acetylation of pectin gels in vitro alters their physical properties.</text>
</comment>
<evidence type="ECO:0000256" key="1">
    <source>
        <dbReference type="ARBA" id="ARBA00003534"/>
    </source>
</evidence>
<dbReference type="InterPro" id="IPR004963">
    <property type="entry name" value="PAE/NOTUM"/>
</dbReference>
<name>A0A9P0ZHQ5_CUSEU</name>
<comment type="caution">
    <text evidence="7">The sequence shown here is derived from an EMBL/GenBank/DDBJ whole genome shotgun (WGS) entry which is preliminary data.</text>
</comment>
<dbReference type="Pfam" id="PF03283">
    <property type="entry name" value="PAE"/>
    <property type="match status" value="1"/>
</dbReference>
<evidence type="ECO:0000256" key="5">
    <source>
        <dbReference type="ARBA" id="ARBA00023316"/>
    </source>
</evidence>
<sequence length="144" mass="16527">MRLLFVSVSLKLFVGFFLNKCDGSDDYYVNATLVHSDPGAVCLTGKPASYYFDNGFSSGTRNWLVYLQGGGWCNNLQYCVKYAHDRNITIDLKPYNFRYILSNKEGENPDFFNRNKVMIRYCDGSSFTSDSPKTDEYNGTKLYF</sequence>
<dbReference type="OrthoDB" id="2015280at2759"/>
<dbReference type="GO" id="GO:0071555">
    <property type="term" value="P:cell wall organization"/>
    <property type="evidence" value="ECO:0007669"/>
    <property type="project" value="UniProtKB-KW"/>
</dbReference>
<evidence type="ECO:0000256" key="2">
    <source>
        <dbReference type="ARBA" id="ARBA00004191"/>
    </source>
</evidence>
<dbReference type="PANTHER" id="PTHR21562:SF65">
    <property type="entry name" value="PECTIN ACETYLESTERASE"/>
    <property type="match status" value="1"/>
</dbReference>
<evidence type="ECO:0000256" key="3">
    <source>
        <dbReference type="ARBA" id="ARBA00005784"/>
    </source>
</evidence>
<protein>
    <recommendedName>
        <fullName evidence="6">Pectin acetylesterase</fullName>
        <ecNumber evidence="6">3.1.1.-</ecNumber>
    </recommendedName>
</protein>
<keyword evidence="4 6" id="KW-0134">Cell wall</keyword>
<evidence type="ECO:0000256" key="4">
    <source>
        <dbReference type="ARBA" id="ARBA00022512"/>
    </source>
</evidence>
<feature type="signal peptide" evidence="6">
    <location>
        <begin position="1"/>
        <end position="23"/>
    </location>
</feature>
<dbReference type="EC" id="3.1.1.-" evidence="6"/>
<dbReference type="PANTHER" id="PTHR21562">
    <property type="entry name" value="NOTUM-RELATED"/>
    <property type="match status" value="1"/>
</dbReference>